<dbReference type="PANTHER" id="PTHR40455:SF1">
    <property type="entry name" value="ANTITOXIN HIGA"/>
    <property type="match status" value="1"/>
</dbReference>
<dbReference type="GO" id="GO:0001046">
    <property type="term" value="F:core promoter sequence-specific DNA binding"/>
    <property type="evidence" value="ECO:0007669"/>
    <property type="project" value="TreeGrafter"/>
</dbReference>
<dbReference type="EMBL" id="NJAJ01000008">
    <property type="protein sequence ID" value="PHM66447.1"/>
    <property type="molecule type" value="Genomic_DNA"/>
</dbReference>
<gene>
    <name evidence="1" type="ORF">Xsto_01050</name>
</gene>
<dbReference type="RefSeq" id="WP_099124293.1">
    <property type="nucleotide sequence ID" value="NZ_CAWNRH010000159.1"/>
</dbReference>
<evidence type="ECO:0000313" key="1">
    <source>
        <dbReference type="EMBL" id="PHM66447.1"/>
    </source>
</evidence>
<dbReference type="GO" id="GO:0006355">
    <property type="term" value="P:regulation of DNA-templated transcription"/>
    <property type="evidence" value="ECO:0007669"/>
    <property type="project" value="InterPro"/>
</dbReference>
<keyword evidence="2" id="KW-1185">Reference proteome</keyword>
<dbReference type="InterPro" id="IPR001387">
    <property type="entry name" value="Cro/C1-type_HTH"/>
</dbReference>
<dbReference type="Gene3D" id="1.10.260.40">
    <property type="entry name" value="lambda repressor-like DNA-binding domains"/>
    <property type="match status" value="1"/>
</dbReference>
<protein>
    <submittedName>
        <fullName evidence="1">Transcriptional regulator</fullName>
    </submittedName>
</protein>
<dbReference type="AlphaFoldDB" id="A0A2D0KTA7"/>
<accession>A0A2D0KTA7</accession>
<dbReference type="InterPro" id="IPR010982">
    <property type="entry name" value="Lambda_DNA-bd_dom_sf"/>
</dbReference>
<comment type="caution">
    <text evidence="1">The sequence shown here is derived from an EMBL/GenBank/DDBJ whole genome shotgun (WGS) entry which is preliminary data.</text>
</comment>
<proteinExistence type="predicted"/>
<dbReference type="SUPFAM" id="SSF47413">
    <property type="entry name" value="lambda repressor-like DNA-binding domains"/>
    <property type="match status" value="1"/>
</dbReference>
<organism evidence="1 2">
    <name type="scientific">Xenorhabdus stockiae</name>
    <dbReference type="NCBI Taxonomy" id="351614"/>
    <lineage>
        <taxon>Bacteria</taxon>
        <taxon>Pseudomonadati</taxon>
        <taxon>Pseudomonadota</taxon>
        <taxon>Gammaproteobacteria</taxon>
        <taxon>Enterobacterales</taxon>
        <taxon>Morganellaceae</taxon>
        <taxon>Xenorhabdus</taxon>
    </lineage>
</organism>
<reference evidence="1 2" key="1">
    <citation type="journal article" date="2017" name="Nat. Microbiol.">
        <title>Natural product diversity associated with the nematode symbionts Photorhabdus and Xenorhabdus.</title>
        <authorList>
            <person name="Tobias N.J."/>
            <person name="Wolff H."/>
            <person name="Djahanschiri B."/>
            <person name="Grundmann F."/>
            <person name="Kronenwerth M."/>
            <person name="Shi Y.M."/>
            <person name="Simonyi S."/>
            <person name="Grun P."/>
            <person name="Shapiro-Ilan D."/>
            <person name="Pidot S.J."/>
            <person name="Stinear T.P."/>
            <person name="Ebersberger I."/>
            <person name="Bode H.B."/>
        </authorList>
    </citation>
    <scope>NUCLEOTIDE SEQUENCE [LARGE SCALE GENOMIC DNA]</scope>
    <source>
        <strain evidence="1 2">DSM 17904</strain>
    </source>
</reference>
<evidence type="ECO:0000313" key="2">
    <source>
        <dbReference type="Proteomes" id="UP000222366"/>
    </source>
</evidence>
<dbReference type="CDD" id="cd00093">
    <property type="entry name" value="HTH_XRE"/>
    <property type="match status" value="1"/>
</dbReference>
<name>A0A2D0KTA7_9GAMM</name>
<sequence>MRKVLLNSAGTEELLKNLPVILRAISDQLSSVSLLFSACMEPIENDEDLKARMEIIDELYSYSNDVKDISAQLAELITDRVYEYEKQNVKVPHVSPAEALSFFIKERKLKQIDLREIATQSVISEIIHGKRAMTLEQVKGFSKFFNVPVETFMGIL</sequence>
<dbReference type="Proteomes" id="UP000222366">
    <property type="component" value="Unassembled WGS sequence"/>
</dbReference>
<dbReference type="PANTHER" id="PTHR40455">
    <property type="entry name" value="ANTITOXIN HIGA"/>
    <property type="match status" value="1"/>
</dbReference>
<dbReference type="InterPro" id="IPR039060">
    <property type="entry name" value="Antitox_HigA"/>
</dbReference>